<keyword evidence="1" id="KW-0472">Membrane</keyword>
<sequence length="156" mass="18023">MIKRINKQLLVFRTAAAGVIRKRRLNVHTVLVTFLLSQQIYSLQKLLSFTLRYSLTFSLLPQTLLFSLYFPKLCYSLSLYSPKLFFTLSTSLSLYSLKYFVTLSLLTQTLCYSLSLSLFFHTFPKSLLISLFFPYSPISFSLDSSKCFVNLSLSRC</sequence>
<evidence type="ECO:0000313" key="2">
    <source>
        <dbReference type="EMBL" id="CAE1250802.1"/>
    </source>
</evidence>
<keyword evidence="1" id="KW-1133">Transmembrane helix</keyword>
<proteinExistence type="predicted"/>
<protein>
    <submittedName>
        <fullName evidence="2">Uncharacterized protein</fullName>
    </submittedName>
</protein>
<name>A0A812C2P0_ACAPH</name>
<feature type="transmembrane region" description="Helical" evidence="1">
    <location>
        <begin position="51"/>
        <end position="70"/>
    </location>
</feature>
<keyword evidence="3" id="KW-1185">Reference proteome</keyword>
<evidence type="ECO:0000313" key="3">
    <source>
        <dbReference type="Proteomes" id="UP000597762"/>
    </source>
</evidence>
<dbReference type="AlphaFoldDB" id="A0A812C2P0"/>
<accession>A0A812C2P0</accession>
<reference evidence="2" key="1">
    <citation type="submission" date="2021-01" db="EMBL/GenBank/DDBJ databases">
        <authorList>
            <person name="Li R."/>
            <person name="Bekaert M."/>
        </authorList>
    </citation>
    <scope>NUCLEOTIDE SEQUENCE</scope>
    <source>
        <strain evidence="2">Farmed</strain>
    </source>
</reference>
<keyword evidence="1" id="KW-0812">Transmembrane</keyword>
<organism evidence="2 3">
    <name type="scientific">Acanthosepion pharaonis</name>
    <name type="common">Pharaoh cuttlefish</name>
    <name type="synonym">Sepia pharaonis</name>
    <dbReference type="NCBI Taxonomy" id="158019"/>
    <lineage>
        <taxon>Eukaryota</taxon>
        <taxon>Metazoa</taxon>
        <taxon>Spiralia</taxon>
        <taxon>Lophotrochozoa</taxon>
        <taxon>Mollusca</taxon>
        <taxon>Cephalopoda</taxon>
        <taxon>Coleoidea</taxon>
        <taxon>Decapodiformes</taxon>
        <taxon>Sepiida</taxon>
        <taxon>Sepiina</taxon>
        <taxon>Sepiidae</taxon>
        <taxon>Acanthosepion</taxon>
    </lineage>
</organism>
<dbReference type="Proteomes" id="UP000597762">
    <property type="component" value="Unassembled WGS sequence"/>
</dbReference>
<gene>
    <name evidence="2" type="ORF">SPHA_27274</name>
</gene>
<comment type="caution">
    <text evidence="2">The sequence shown here is derived from an EMBL/GenBank/DDBJ whole genome shotgun (WGS) entry which is preliminary data.</text>
</comment>
<dbReference type="EMBL" id="CAHIKZ030001051">
    <property type="protein sequence ID" value="CAE1250802.1"/>
    <property type="molecule type" value="Genomic_DNA"/>
</dbReference>
<evidence type="ECO:0000256" key="1">
    <source>
        <dbReference type="SAM" id="Phobius"/>
    </source>
</evidence>